<dbReference type="EC" id="3.1.21.7" evidence="6"/>
<feature type="binding site" evidence="6">
    <location>
        <position position="42"/>
    </location>
    <ligand>
        <name>Mg(2+)</name>
        <dbReference type="ChEBI" id="CHEBI:18420"/>
    </ligand>
</feature>
<dbReference type="AlphaFoldDB" id="A0AAJ1AJK4"/>
<keyword evidence="6" id="KW-0234">DNA repair</keyword>
<dbReference type="PANTHER" id="PTHR28511">
    <property type="entry name" value="ENDONUCLEASE V"/>
    <property type="match status" value="1"/>
</dbReference>
<protein>
    <recommendedName>
        <fullName evidence="6">Endonuclease V</fullName>
        <ecNumber evidence="6">3.1.21.7</ecNumber>
    </recommendedName>
    <alternativeName>
        <fullName evidence="6">Deoxyinosine 3'endonuclease</fullName>
    </alternativeName>
    <alternativeName>
        <fullName evidence="6">Deoxyribonuclease V</fullName>
        <shortName evidence="6">DNase V</shortName>
    </alternativeName>
</protein>
<keyword evidence="5 6" id="KW-0378">Hydrolase</keyword>
<dbReference type="NCBIfam" id="NF008629">
    <property type="entry name" value="PRK11617.1"/>
    <property type="match status" value="1"/>
</dbReference>
<sequence>MRNRILHRWDISPREAVAIQLTLRSQLCLHGTGPFTTVAGIDVAYDKDSRLMFAGVVVMSGDGCELLDCATATANAQFPYIPGLLSFRETPPVIKAWNKLKTMPDCLICDGHGLAHPRRFGLACHLGLVLDRPSIGCAKSRLVGTHQEPRTRRGSVAPLLDQGEQIGMVLRTKDGVAPVFVSQGDRISLDAAVQAVLATCRGYRLPEPQRRAHLLVTKMRLAAKAGKDEGD</sequence>
<evidence type="ECO:0000256" key="1">
    <source>
        <dbReference type="ARBA" id="ARBA00004496"/>
    </source>
</evidence>
<keyword evidence="4 6" id="KW-0255">Endonuclease</keyword>
<comment type="subcellular location">
    <subcellularLocation>
        <location evidence="1 6">Cytoplasm</location>
    </subcellularLocation>
</comment>
<evidence type="ECO:0000256" key="2">
    <source>
        <dbReference type="ARBA" id="ARBA00022490"/>
    </source>
</evidence>
<comment type="function">
    <text evidence="6">DNA repair enzyme involved in the repair of deaminated bases. Selectively cleaves double-stranded DNA at the second phosphodiester bond 3' to a deoxyinosine leaving behind the intact lesion on the nicked DNA.</text>
</comment>
<dbReference type="HAMAP" id="MF_00801">
    <property type="entry name" value="Endonuclease_5"/>
    <property type="match status" value="1"/>
</dbReference>
<evidence type="ECO:0000256" key="5">
    <source>
        <dbReference type="ARBA" id="ARBA00022801"/>
    </source>
</evidence>
<keyword evidence="2 6" id="KW-0963">Cytoplasm</keyword>
<feature type="site" description="Interaction with target DNA" evidence="6">
    <location>
        <position position="80"/>
    </location>
</feature>
<comment type="similarity">
    <text evidence="6">Belongs to the endonuclease V family.</text>
</comment>
<evidence type="ECO:0000256" key="6">
    <source>
        <dbReference type="HAMAP-Rule" id="MF_00801"/>
    </source>
</evidence>
<comment type="cofactor">
    <cofactor evidence="6">
        <name>Mg(2+)</name>
        <dbReference type="ChEBI" id="CHEBI:18420"/>
    </cofactor>
</comment>
<dbReference type="GO" id="GO:0000287">
    <property type="term" value="F:magnesium ion binding"/>
    <property type="evidence" value="ECO:0007669"/>
    <property type="project" value="UniProtKB-UniRule"/>
</dbReference>
<keyword evidence="6" id="KW-0227">DNA damage</keyword>
<keyword evidence="6" id="KW-0479">Metal-binding</keyword>
<evidence type="ECO:0000256" key="3">
    <source>
        <dbReference type="ARBA" id="ARBA00022722"/>
    </source>
</evidence>
<evidence type="ECO:0000256" key="4">
    <source>
        <dbReference type="ARBA" id="ARBA00022759"/>
    </source>
</evidence>
<evidence type="ECO:0000313" key="8">
    <source>
        <dbReference type="Proteomes" id="UP001197609"/>
    </source>
</evidence>
<dbReference type="Pfam" id="PF04493">
    <property type="entry name" value="Endonuclease_5"/>
    <property type="match status" value="1"/>
</dbReference>
<dbReference type="GO" id="GO:0043737">
    <property type="term" value="F:deoxyribonuclease V activity"/>
    <property type="evidence" value="ECO:0007669"/>
    <property type="project" value="UniProtKB-UniRule"/>
</dbReference>
<dbReference type="PANTHER" id="PTHR28511:SF1">
    <property type="entry name" value="ENDONUCLEASE V"/>
    <property type="match status" value="1"/>
</dbReference>
<dbReference type="GO" id="GO:0005737">
    <property type="term" value="C:cytoplasm"/>
    <property type="evidence" value="ECO:0007669"/>
    <property type="project" value="UniProtKB-SubCell"/>
</dbReference>
<keyword evidence="3 6" id="KW-0540">Nuclease</keyword>
<comment type="caution">
    <text evidence="7">The sequence shown here is derived from an EMBL/GenBank/DDBJ whole genome shotgun (WGS) entry which is preliminary data.</text>
</comment>
<dbReference type="GO" id="GO:0003727">
    <property type="term" value="F:single-stranded RNA binding"/>
    <property type="evidence" value="ECO:0007669"/>
    <property type="project" value="TreeGrafter"/>
</dbReference>
<reference evidence="7 8" key="1">
    <citation type="journal article" date="2021" name="bioRxiv">
        <title>Unraveling nitrogen, sulfur and carbon metabolic pathways and microbial community transcriptional responses to substrate deprivation and toxicity stresses in a bioreactor mimicking anoxic brackish coastal sediment conditions.</title>
        <authorList>
            <person name="Martins P.D."/>
            <person name="Echeveste M.J."/>
            <person name="Arshad A."/>
            <person name="Kurth J."/>
            <person name="Ouboter H."/>
            <person name="Jetten M.S.M."/>
            <person name="Welte C.U."/>
        </authorList>
    </citation>
    <scope>NUCLEOTIDE SEQUENCE [LARGE SCALE GENOMIC DNA]</scope>
    <source>
        <strain evidence="7">MAG_38</strain>
    </source>
</reference>
<gene>
    <name evidence="6 7" type="primary">nfi</name>
    <name evidence="7" type="ORF">K8G79_05825</name>
</gene>
<feature type="binding site" evidence="6">
    <location>
        <position position="110"/>
    </location>
    <ligand>
        <name>Mg(2+)</name>
        <dbReference type="ChEBI" id="CHEBI:18420"/>
    </ligand>
</feature>
<dbReference type="CDD" id="cd06559">
    <property type="entry name" value="Endonuclease_V"/>
    <property type="match status" value="1"/>
</dbReference>
<proteinExistence type="inferred from homology"/>
<name>A0AAJ1AJK4_9BACT</name>
<dbReference type="GO" id="GO:0006281">
    <property type="term" value="P:DNA repair"/>
    <property type="evidence" value="ECO:0007669"/>
    <property type="project" value="UniProtKB-UniRule"/>
</dbReference>
<evidence type="ECO:0000313" key="7">
    <source>
        <dbReference type="EMBL" id="MBZ0159636.1"/>
    </source>
</evidence>
<dbReference type="InterPro" id="IPR007581">
    <property type="entry name" value="Endonuclease-V"/>
</dbReference>
<dbReference type="Gene3D" id="3.30.2170.10">
    <property type="entry name" value="archaeoglobus fulgidus dsm 4304 superfamily"/>
    <property type="match status" value="1"/>
</dbReference>
<dbReference type="EMBL" id="JAIOIU010000068">
    <property type="protein sequence ID" value="MBZ0159636.1"/>
    <property type="molecule type" value="Genomic_DNA"/>
</dbReference>
<dbReference type="GO" id="GO:0016891">
    <property type="term" value="F:RNA endonuclease activity producing 5'-phosphomonoesters, hydrolytic mechanism"/>
    <property type="evidence" value="ECO:0007669"/>
    <property type="project" value="TreeGrafter"/>
</dbReference>
<comment type="catalytic activity">
    <reaction evidence="6">
        <text>Endonucleolytic cleavage at apurinic or apyrimidinic sites to products with a 5'-phosphate.</text>
        <dbReference type="EC" id="3.1.21.7"/>
    </reaction>
</comment>
<keyword evidence="6" id="KW-0460">Magnesium</keyword>
<accession>A0AAJ1AJK4</accession>
<organism evidence="7 8">
    <name type="scientific">Candidatus Methylomirabilis tolerans</name>
    <dbReference type="NCBI Taxonomy" id="3123416"/>
    <lineage>
        <taxon>Bacteria</taxon>
        <taxon>Candidatus Methylomirabilota</taxon>
        <taxon>Candidatus Methylomirabilia</taxon>
        <taxon>Candidatus Methylomirabilales</taxon>
        <taxon>Candidatus Methylomirabilaceae</taxon>
        <taxon>Candidatus Methylomirabilis</taxon>
    </lineage>
</organism>
<dbReference type="Proteomes" id="UP001197609">
    <property type="component" value="Unassembled WGS sequence"/>
</dbReference>